<protein>
    <submittedName>
        <fullName evidence="3">T5orf172 domain-containing protein</fullName>
    </submittedName>
</protein>
<dbReference type="OrthoDB" id="7863895at2"/>
<evidence type="ECO:0000313" key="4">
    <source>
        <dbReference type="Proteomes" id="UP000199302"/>
    </source>
</evidence>
<dbReference type="STRING" id="871652.SAMN04515673_1142"/>
<dbReference type="AlphaFoldDB" id="A0A1I6EKX1"/>
<accession>A0A1I6EKX1</accession>
<feature type="domain" description="Bacteriophage T5 Orf172 DNA-binding" evidence="2">
    <location>
        <begin position="58"/>
        <end position="131"/>
    </location>
</feature>
<feature type="region of interest" description="Disordered" evidence="1">
    <location>
        <begin position="178"/>
        <end position="203"/>
    </location>
</feature>
<proteinExistence type="predicted"/>
<dbReference type="RefSeq" id="WP_143104179.1">
    <property type="nucleotide sequence ID" value="NZ_FOYI01000014.1"/>
</dbReference>
<keyword evidence="4" id="KW-1185">Reference proteome</keyword>
<dbReference type="Pfam" id="PF10544">
    <property type="entry name" value="T5orf172"/>
    <property type="match status" value="1"/>
</dbReference>
<organism evidence="3 4">
    <name type="scientific">Poseidonocella sedimentorum</name>
    <dbReference type="NCBI Taxonomy" id="871652"/>
    <lineage>
        <taxon>Bacteria</taxon>
        <taxon>Pseudomonadati</taxon>
        <taxon>Pseudomonadota</taxon>
        <taxon>Alphaproteobacteria</taxon>
        <taxon>Rhodobacterales</taxon>
        <taxon>Roseobacteraceae</taxon>
        <taxon>Poseidonocella</taxon>
    </lineage>
</organism>
<dbReference type="InterPro" id="IPR018306">
    <property type="entry name" value="Phage_T5_Orf172_DNA-bd"/>
</dbReference>
<evidence type="ECO:0000256" key="1">
    <source>
        <dbReference type="SAM" id="MobiDB-lite"/>
    </source>
</evidence>
<dbReference type="Proteomes" id="UP000199302">
    <property type="component" value="Unassembled WGS sequence"/>
</dbReference>
<dbReference type="EMBL" id="FOYI01000014">
    <property type="protein sequence ID" value="SFR18419.1"/>
    <property type="molecule type" value="Genomic_DNA"/>
</dbReference>
<name>A0A1I6EKX1_9RHOB</name>
<evidence type="ECO:0000313" key="3">
    <source>
        <dbReference type="EMBL" id="SFR18419.1"/>
    </source>
</evidence>
<evidence type="ECO:0000259" key="2">
    <source>
        <dbReference type="Pfam" id="PF10544"/>
    </source>
</evidence>
<reference evidence="3 4" key="1">
    <citation type="submission" date="2016-10" db="EMBL/GenBank/DDBJ databases">
        <authorList>
            <person name="de Groot N.N."/>
        </authorList>
    </citation>
    <scope>NUCLEOTIDE SEQUENCE [LARGE SCALE GENOMIC DNA]</scope>
    <source>
        <strain evidence="4">KMM 9023,NRIC 0796,JCM 17311,KCTC 23692</strain>
    </source>
</reference>
<sequence length="203" mass="23601">MMSWSACLQRSATDKLGPPVSTRPVTSYTTPWDIIQMSHQFVPSQSLSNFGVEPKDPGYIYVLHASSRLKIGRSINKQTRIKQAKTWLPECEVIGVKPFWNHKSTEKYLQLGMARFWVTGEWYEFKGDEFEGWFLTEFQAFSETDINKNSIDFIYFMNSTGMSELTLEFSERKSSKLSFQREESTHSSHHVDQDRYNSPKETP</sequence>
<gene>
    <name evidence="3" type="ORF">SAMN04515673_1142</name>
</gene>